<dbReference type="Pfam" id="PF14516">
    <property type="entry name" value="AAA_35"/>
    <property type="match status" value="1"/>
</dbReference>
<dbReference type="Gene3D" id="2.40.10.120">
    <property type="match status" value="1"/>
</dbReference>
<dbReference type="SUPFAM" id="SSF52540">
    <property type="entry name" value="P-loop containing nucleoside triphosphate hydrolases"/>
    <property type="match status" value="1"/>
</dbReference>
<protein>
    <submittedName>
        <fullName evidence="1">AAA-like domain-containing protein</fullName>
    </submittedName>
</protein>
<name>A0ABU5HGM8_9BACT</name>
<proteinExistence type="predicted"/>
<dbReference type="RefSeq" id="WP_321551111.1">
    <property type="nucleotide sequence ID" value="NZ_JAXIVS010000020.1"/>
</dbReference>
<organism evidence="1 2">
    <name type="scientific">Hyalangium rubrum</name>
    <dbReference type="NCBI Taxonomy" id="3103134"/>
    <lineage>
        <taxon>Bacteria</taxon>
        <taxon>Pseudomonadati</taxon>
        <taxon>Myxococcota</taxon>
        <taxon>Myxococcia</taxon>
        <taxon>Myxococcales</taxon>
        <taxon>Cystobacterineae</taxon>
        <taxon>Archangiaceae</taxon>
        <taxon>Hyalangium</taxon>
    </lineage>
</organism>
<dbReference type="Proteomes" id="UP001291309">
    <property type="component" value="Unassembled WGS sequence"/>
</dbReference>
<evidence type="ECO:0000313" key="2">
    <source>
        <dbReference type="Proteomes" id="UP001291309"/>
    </source>
</evidence>
<keyword evidence="2" id="KW-1185">Reference proteome</keyword>
<dbReference type="InterPro" id="IPR027417">
    <property type="entry name" value="P-loop_NTPase"/>
</dbReference>
<gene>
    <name evidence="1" type="ORF">SYV04_38770</name>
</gene>
<evidence type="ECO:0000313" key="1">
    <source>
        <dbReference type="EMBL" id="MDY7232396.1"/>
    </source>
</evidence>
<dbReference type="SUPFAM" id="SSF50494">
    <property type="entry name" value="Trypsin-like serine proteases"/>
    <property type="match status" value="1"/>
</dbReference>
<dbReference type="InterPro" id="IPR009003">
    <property type="entry name" value="Peptidase_S1_PA"/>
</dbReference>
<dbReference type="Pfam" id="PF13365">
    <property type="entry name" value="Trypsin_2"/>
    <property type="match status" value="1"/>
</dbReference>
<reference evidence="1 2" key="1">
    <citation type="submission" date="2023-12" db="EMBL/GenBank/DDBJ databases">
        <title>the genome sequence of Hyalangium sp. s54d21.</title>
        <authorList>
            <person name="Zhang X."/>
        </authorList>
    </citation>
    <scope>NUCLEOTIDE SEQUENCE [LARGE SCALE GENOMIC DNA]</scope>
    <source>
        <strain evidence="2">s54d21</strain>
    </source>
</reference>
<accession>A0ABU5HGM8</accession>
<dbReference type="Gene3D" id="3.40.50.300">
    <property type="entry name" value="P-loop containing nucleotide triphosphate hydrolases"/>
    <property type="match status" value="1"/>
</dbReference>
<comment type="caution">
    <text evidence="1">The sequence shown here is derived from an EMBL/GenBank/DDBJ whole genome shotgun (WGS) entry which is preliminary data.</text>
</comment>
<dbReference type="EMBL" id="JAXIVS010000020">
    <property type="protein sequence ID" value="MDY7232396.1"/>
    <property type="molecule type" value="Genomic_DNA"/>
</dbReference>
<sequence length="533" mass="57365">MKVTCEDGSVGTGYFVTPDKVVTCEHVVRRVKKDGQVLLSLADGSSHPAHLERVDASTDVALLRLPQGAPSLTPLRVMAEVARNRPFALVGFPKTMGGNPLLLQGVVHDPVGRDKRGASALVLYSDMVAAGRGALMHGYSGSPVVVDGAVVGHLGRVLIEGDAERPAAELGLVFATPGREVLRFLQGEVPAPVAALPAQAPGAAYSQEWYVPRPECERLALAYLERPGSPAVLYGPRQSGKSWLLDHLVSAWRQKWPKGSVARINLLEFDGLASLTELTDQLAYTLMEELNGDESWLATHETGKGRASEMMRLGTMLKKHALGGGNPVLLAIDSTDAILGRAYAGSFFGGLRSWMQKSSPPWDQLRLLMAVSTTPSRIIQDTNQSPFNLSDPVVLPPLSQEDVGQLTQRHGLQLQATQLEGLYALAGGHPYLVRRALFAAAMASGGRGALPLEPTSEVFEAYLLSLGHFVEREKLGPVLKAVLRDPTTAVSPAQEDLLKKAWLVRRTVDGGLEPTCTLHREFFARVLGRSASQ</sequence>